<dbReference type="GO" id="GO:0004386">
    <property type="term" value="F:helicase activity"/>
    <property type="evidence" value="ECO:0007669"/>
    <property type="project" value="UniProtKB-KW"/>
</dbReference>
<dbReference type="EMBL" id="JACRSO010000001">
    <property type="protein sequence ID" value="MBC8528301.1"/>
    <property type="molecule type" value="Genomic_DNA"/>
</dbReference>
<keyword evidence="7" id="KW-0067">ATP-binding</keyword>
<dbReference type="GO" id="GO:0006310">
    <property type="term" value="P:DNA recombination"/>
    <property type="evidence" value="ECO:0007669"/>
    <property type="project" value="TreeGrafter"/>
</dbReference>
<protein>
    <submittedName>
        <fullName evidence="11">PD-(D/E)XK nuclease family protein</fullName>
    </submittedName>
</protein>
<keyword evidence="1" id="KW-0540">Nuclease</keyword>
<dbReference type="PANTHER" id="PTHR30591">
    <property type="entry name" value="RECBCD ENZYME SUBUNIT RECC"/>
    <property type="match status" value="1"/>
</dbReference>
<organism evidence="11 12">
    <name type="scientific">Luoshenia tenuis</name>
    <dbReference type="NCBI Taxonomy" id="2763654"/>
    <lineage>
        <taxon>Bacteria</taxon>
        <taxon>Bacillati</taxon>
        <taxon>Bacillota</taxon>
        <taxon>Clostridia</taxon>
        <taxon>Christensenellales</taxon>
        <taxon>Christensenellaceae</taxon>
        <taxon>Luoshenia</taxon>
    </lineage>
</organism>
<gene>
    <name evidence="11" type="ORF">H8699_02455</name>
</gene>
<dbReference type="Pfam" id="PF12705">
    <property type="entry name" value="PDDEXK_1"/>
    <property type="match status" value="1"/>
</dbReference>
<name>A0A926CYY3_9FIRM</name>
<dbReference type="Gene3D" id="3.90.320.10">
    <property type="match status" value="1"/>
</dbReference>
<evidence type="ECO:0000256" key="5">
    <source>
        <dbReference type="ARBA" id="ARBA00022806"/>
    </source>
</evidence>
<evidence type="ECO:0000256" key="8">
    <source>
        <dbReference type="ARBA" id="ARBA00023125"/>
    </source>
</evidence>
<evidence type="ECO:0000256" key="7">
    <source>
        <dbReference type="ARBA" id="ARBA00022840"/>
    </source>
</evidence>
<evidence type="ECO:0000313" key="11">
    <source>
        <dbReference type="EMBL" id="MBC8528301.1"/>
    </source>
</evidence>
<dbReference type="Gene3D" id="3.40.50.300">
    <property type="entry name" value="P-loop containing nucleotide triphosphate hydrolases"/>
    <property type="match status" value="3"/>
</dbReference>
<dbReference type="RefSeq" id="WP_249284331.1">
    <property type="nucleotide sequence ID" value="NZ_JACRSO010000001.1"/>
</dbReference>
<dbReference type="InterPro" id="IPR049035">
    <property type="entry name" value="ADDB_N"/>
</dbReference>
<evidence type="ECO:0000256" key="2">
    <source>
        <dbReference type="ARBA" id="ARBA00022741"/>
    </source>
</evidence>
<dbReference type="GO" id="GO:0005524">
    <property type="term" value="F:ATP binding"/>
    <property type="evidence" value="ECO:0007669"/>
    <property type="project" value="UniProtKB-KW"/>
</dbReference>
<evidence type="ECO:0000256" key="6">
    <source>
        <dbReference type="ARBA" id="ARBA00022839"/>
    </source>
</evidence>
<dbReference type="GO" id="GO:0006281">
    <property type="term" value="P:DNA repair"/>
    <property type="evidence" value="ECO:0007669"/>
    <property type="project" value="UniProtKB-KW"/>
</dbReference>
<dbReference type="PANTHER" id="PTHR30591:SF1">
    <property type="entry name" value="RECBCD ENZYME SUBUNIT RECC"/>
    <property type="match status" value="1"/>
</dbReference>
<dbReference type="InterPro" id="IPR014017">
    <property type="entry name" value="DNA_helicase_UvrD-like_C"/>
</dbReference>
<dbReference type="PROSITE" id="PS51217">
    <property type="entry name" value="UVRD_HELICASE_CTER"/>
    <property type="match status" value="1"/>
</dbReference>
<dbReference type="InterPro" id="IPR027417">
    <property type="entry name" value="P-loop_NTPase"/>
</dbReference>
<dbReference type="Pfam" id="PF21445">
    <property type="entry name" value="ADDB_N"/>
    <property type="match status" value="1"/>
</dbReference>
<accession>A0A926CYY3</accession>
<dbReference type="InterPro" id="IPR011604">
    <property type="entry name" value="PDDEXK-like_dom_sf"/>
</dbReference>
<keyword evidence="8" id="KW-0238">DNA-binding</keyword>
<dbReference type="AlphaFoldDB" id="A0A926CYY3"/>
<keyword evidence="12" id="KW-1185">Reference proteome</keyword>
<reference evidence="11" key="1">
    <citation type="submission" date="2020-08" db="EMBL/GenBank/DDBJ databases">
        <title>Genome public.</title>
        <authorList>
            <person name="Liu C."/>
            <person name="Sun Q."/>
        </authorList>
    </citation>
    <scope>NUCLEOTIDE SEQUENCE</scope>
    <source>
        <strain evidence="11">NSJ-44</strain>
    </source>
</reference>
<evidence type="ECO:0000259" key="10">
    <source>
        <dbReference type="PROSITE" id="PS51217"/>
    </source>
</evidence>
<dbReference type="Proteomes" id="UP000654279">
    <property type="component" value="Unassembled WGS sequence"/>
</dbReference>
<comment type="caution">
    <text evidence="11">The sequence shown here is derived from an EMBL/GenBank/DDBJ whole genome shotgun (WGS) entry which is preliminary data.</text>
</comment>
<dbReference type="SUPFAM" id="SSF52540">
    <property type="entry name" value="P-loop containing nucleoside triphosphate hydrolases"/>
    <property type="match status" value="1"/>
</dbReference>
<dbReference type="InterPro" id="IPR038726">
    <property type="entry name" value="PDDEXK_AddAB-type"/>
</dbReference>
<evidence type="ECO:0000256" key="9">
    <source>
        <dbReference type="ARBA" id="ARBA00023204"/>
    </source>
</evidence>
<sequence length="1121" mass="123517">MELRLLCGREGSGKSRRILQEIGQVAAAGRPAYFVVPQQFTFQAERDLMEILGLKGLMGIEVLSFERLAHKVFGVTGGQDEVFLDETGRLMVLRTILTRRKDELKAFRAAAGQSGFAGRCGEMVREMHQYGMTPEVLRARASDCGEALLAAKLEDCALILEDFEGFLAGRYIDPEGRLAALCRQIPDCEFLKDAYVFIDGLDSFTPLIESVVEALMRVCARVTATLAVDHERPCRDEGLFAVDRYYESRLREAAMRVGCKVVTVEVRPEAGALRARKAPELIHLEKELYAFPRRGYAGADTGAVRLFSGTGPQAEAEDAAREILRLARDEGMRYREMAVVCCDLEAYAPLLKTALERVGVPCFIDRKRPARDDAAAETVLQALRAADGRYRTLELMRLAKGGYAGLTGEQAEVLENYALFAGLQGSAWLKPLHYGEERFDLSVLEVWRLKLVEPLEALHQGLRAARNVEQQCRALFQYLEQIGLRQALEEEAADAGQDAAFAAAHAQVWALILDVLDQAVTLMGPERQSPRELLKMLESAMDGADIGVIPTAQDQVLVGSLTRSRSPELKALFLLGLNDEGGQDRLREEGLLHRGEADLLAAQGTVVARTSALRFGQQRFALYQVTARPLRHLSCSYAMSDSAGRPRRPAFLIAGLQEALPGLKTQSDIHPLSPAQLLSAPGEALYQLLPKLGEEARGAGMGAEYRAAEEYLQSQEAWRGRLMRAQALAGRRAFPQMLSGKALGVMGRAPYRMSVTRLEQFAQCPFKHLVRFGLGARPREEARVDAPGTGLLLHEGIEQLSRAALMGGWDFDRLETDELEARSDALADTILPRYFAGKLGESGRGRYLSDRFKKTLRRSAGLLARQMRESGFELQHVELDFGGESQLPALKVPLPGGGEVWLFGRIDRIDVLHGPQGDSLRVIDYKSGQAAFSLRDVYFGLRIQLPTYLNAALNGLPGAHKRPAGMFYFALRDPQLSLEAEDSLERQTLAAGRLQGLALNDPELLRAADHALEGMGESAIYPVRLKKDGDASGSALVTAEQFESVLRRALRMAGTWAKGILEGDCRAYPVRSGAYTACMHCDYGAICGFDPRDARCRTRTLPDGTQAEALAAMEREWKEGK</sequence>
<keyword evidence="5" id="KW-0347">Helicase</keyword>
<keyword evidence="2" id="KW-0547">Nucleotide-binding</keyword>
<evidence type="ECO:0000256" key="3">
    <source>
        <dbReference type="ARBA" id="ARBA00022763"/>
    </source>
</evidence>
<keyword evidence="9" id="KW-0234">DNA repair</keyword>
<keyword evidence="4" id="KW-0378">Hydrolase</keyword>
<proteinExistence type="predicted"/>
<keyword evidence="6" id="KW-0269">Exonuclease</keyword>
<feature type="domain" description="UvrD-like helicase C-terminal" evidence="10">
    <location>
        <begin position="272"/>
        <end position="566"/>
    </location>
</feature>
<evidence type="ECO:0000313" key="12">
    <source>
        <dbReference type="Proteomes" id="UP000654279"/>
    </source>
</evidence>
<evidence type="ECO:0000256" key="4">
    <source>
        <dbReference type="ARBA" id="ARBA00022801"/>
    </source>
</evidence>
<dbReference type="GO" id="GO:0003677">
    <property type="term" value="F:DNA binding"/>
    <property type="evidence" value="ECO:0007669"/>
    <property type="project" value="UniProtKB-KW"/>
</dbReference>
<dbReference type="GO" id="GO:0004527">
    <property type="term" value="F:exonuclease activity"/>
    <property type="evidence" value="ECO:0007669"/>
    <property type="project" value="UniProtKB-KW"/>
</dbReference>
<keyword evidence="3" id="KW-0227">DNA damage</keyword>
<evidence type="ECO:0000256" key="1">
    <source>
        <dbReference type="ARBA" id="ARBA00022722"/>
    </source>
</evidence>